<sequence>MDTPKILVLLMFATAMLSWILATVKWAVDGSLPARLAVWGLLPEAFAAISVRSVAALLRLKSGSTPVLALKTCVSDSNVEDLAEALRRHGKQAELQSLELPYNHELTGTGVQQLVQAVTEGGVELEELDLSFNAQLGDAAVRVVLPLCVPPFRVSTLRLVDCSLGCDALKLLAEHATRLRLNVLHLSANKFTGLGDILVEVMEAPVLEDLALVHCALSLEDLTSVAEQLPYTSLKSIQLASNQIDGTGLKVLAEQLPKSQLDELGLEQNLLKSEDLSCLGTAWAQRPFSRLRLGGNAVEKEEVANFIKTLRLLQA</sequence>
<dbReference type="PANTHER" id="PTHR24109:SF3">
    <property type="entry name" value="LEUCINE-RICH REPEAT-CONTAINING PROTEIN 31"/>
    <property type="match status" value="1"/>
</dbReference>
<evidence type="ECO:0000313" key="1">
    <source>
        <dbReference type="EMBL" id="CAE7696231.1"/>
    </source>
</evidence>
<dbReference type="InterPro" id="IPR001611">
    <property type="entry name" value="Leu-rich_rpt"/>
</dbReference>
<proteinExistence type="predicted"/>
<dbReference type="Pfam" id="PF13516">
    <property type="entry name" value="LRR_6"/>
    <property type="match status" value="2"/>
</dbReference>
<reference evidence="1" key="1">
    <citation type="submission" date="2021-02" db="EMBL/GenBank/DDBJ databases">
        <authorList>
            <person name="Dougan E. K."/>
            <person name="Rhodes N."/>
            <person name="Thang M."/>
            <person name="Chan C."/>
        </authorList>
    </citation>
    <scope>NUCLEOTIDE SEQUENCE</scope>
</reference>
<dbReference type="PANTHER" id="PTHR24109">
    <property type="entry name" value="LEUCINE-RICH REPEAT-CONTAINING PROTEIN 31"/>
    <property type="match status" value="1"/>
</dbReference>
<organism evidence="1 2">
    <name type="scientific">Symbiodinium necroappetens</name>
    <dbReference type="NCBI Taxonomy" id="1628268"/>
    <lineage>
        <taxon>Eukaryota</taxon>
        <taxon>Sar</taxon>
        <taxon>Alveolata</taxon>
        <taxon>Dinophyceae</taxon>
        <taxon>Suessiales</taxon>
        <taxon>Symbiodiniaceae</taxon>
        <taxon>Symbiodinium</taxon>
    </lineage>
</organism>
<protein>
    <submittedName>
        <fullName evidence="1">Nlrp4a protein</fullName>
    </submittedName>
</protein>
<dbReference type="SUPFAM" id="SSF52047">
    <property type="entry name" value="RNI-like"/>
    <property type="match status" value="1"/>
</dbReference>
<accession>A0A812X0E8</accession>
<gene>
    <name evidence="1" type="primary">Nlrp4a</name>
    <name evidence="1" type="ORF">SNEC2469_LOCUS20063</name>
</gene>
<evidence type="ECO:0000313" key="2">
    <source>
        <dbReference type="Proteomes" id="UP000601435"/>
    </source>
</evidence>
<dbReference type="OrthoDB" id="120976at2759"/>
<comment type="caution">
    <text evidence="1">The sequence shown here is derived from an EMBL/GenBank/DDBJ whole genome shotgun (WGS) entry which is preliminary data.</text>
</comment>
<dbReference type="EMBL" id="CAJNJA010034670">
    <property type="protein sequence ID" value="CAE7696231.1"/>
    <property type="molecule type" value="Genomic_DNA"/>
</dbReference>
<dbReference type="InterPro" id="IPR042419">
    <property type="entry name" value="LRC31"/>
</dbReference>
<dbReference type="AlphaFoldDB" id="A0A812X0E8"/>
<dbReference type="Proteomes" id="UP000601435">
    <property type="component" value="Unassembled WGS sequence"/>
</dbReference>
<keyword evidence="2" id="KW-1185">Reference proteome</keyword>
<name>A0A812X0E8_9DINO</name>
<dbReference type="InterPro" id="IPR032675">
    <property type="entry name" value="LRR_dom_sf"/>
</dbReference>
<dbReference type="Gene3D" id="3.80.10.10">
    <property type="entry name" value="Ribonuclease Inhibitor"/>
    <property type="match status" value="2"/>
</dbReference>